<keyword evidence="4" id="KW-1185">Reference proteome</keyword>
<dbReference type="PROSITE" id="PS50222">
    <property type="entry name" value="EF_HAND_2"/>
    <property type="match status" value="1"/>
</dbReference>
<dbReference type="Gene3D" id="1.10.238.10">
    <property type="entry name" value="EF-hand"/>
    <property type="match status" value="1"/>
</dbReference>
<evidence type="ECO:0000313" key="4">
    <source>
        <dbReference type="Proteomes" id="UP001605261"/>
    </source>
</evidence>
<evidence type="ECO:0000259" key="2">
    <source>
        <dbReference type="PROSITE" id="PS50222"/>
    </source>
</evidence>
<comment type="caution">
    <text evidence="3">The sequence shown here is derived from an EMBL/GenBank/DDBJ whole genome shotgun (WGS) entry which is preliminary data.</text>
</comment>
<evidence type="ECO:0000313" key="3">
    <source>
        <dbReference type="EMBL" id="MFG6111294.1"/>
    </source>
</evidence>
<reference evidence="3 4" key="1">
    <citation type="submission" date="2024-09" db="EMBL/GenBank/DDBJ databases">
        <authorList>
            <consortium name="All-Russian atlas of soil microorganisms"/>
            <consortium name="as a basis for the search for new antimicrobial producers and enzymes with unique properties"/>
            <person name="Sokolova E.A."/>
            <person name="Voronina E.N."/>
        </authorList>
    </citation>
    <scope>NUCLEOTIDE SEQUENCE [LARGE SCALE GENOMIC DNA]</scope>
    <source>
        <strain evidence="3 4">AF-22b-331.1</strain>
    </source>
</reference>
<evidence type="ECO:0000256" key="1">
    <source>
        <dbReference type="SAM" id="SignalP"/>
    </source>
</evidence>
<feature type="domain" description="EF-hand" evidence="2">
    <location>
        <begin position="74"/>
        <end position="109"/>
    </location>
</feature>
<gene>
    <name evidence="3" type="ORF">ACEU0G_001185</name>
</gene>
<dbReference type="InterPro" id="IPR002048">
    <property type="entry name" value="EF_hand_dom"/>
</dbReference>
<accession>A0ABW7D2Z2</accession>
<name>A0ABW7D2Z2_9GAMM</name>
<proteinExistence type="predicted"/>
<organism evidence="3 4">
    <name type="scientific">Stenotrophomonas nematodicola</name>
    <dbReference type="NCBI Taxonomy" id="2656746"/>
    <lineage>
        <taxon>Bacteria</taxon>
        <taxon>Pseudomonadati</taxon>
        <taxon>Pseudomonadota</taxon>
        <taxon>Gammaproteobacteria</taxon>
        <taxon>Lysobacterales</taxon>
        <taxon>Lysobacteraceae</taxon>
        <taxon>Stenotrophomonas</taxon>
    </lineage>
</organism>
<dbReference type="SUPFAM" id="SSF47473">
    <property type="entry name" value="EF-hand"/>
    <property type="match status" value="1"/>
</dbReference>
<dbReference type="InterPro" id="IPR011992">
    <property type="entry name" value="EF-hand-dom_pair"/>
</dbReference>
<feature type="signal peptide" evidence="1">
    <location>
        <begin position="1"/>
        <end position="20"/>
    </location>
</feature>
<feature type="chain" id="PRO_5045852369" evidence="1">
    <location>
        <begin position="21"/>
        <end position="131"/>
    </location>
</feature>
<dbReference type="EMBL" id="JBHGCJ010000019">
    <property type="protein sequence ID" value="MFG6111294.1"/>
    <property type="molecule type" value="Genomic_DNA"/>
</dbReference>
<protein>
    <submittedName>
        <fullName evidence="3">EF-hand domain-containing protein</fullName>
    </submittedName>
</protein>
<dbReference type="Proteomes" id="UP001605261">
    <property type="component" value="Unassembled WGS sequence"/>
</dbReference>
<sequence>MRRRPAPVLLLSLLPVFAAAQVHTPSPAISEPLREVPASVRTQALSEGRVTDQVTLPAAAGEAQVTVRSVQPVSVVGHYRFAFSALDVDGDGVISRAEAQANPALADEFTALDVKRRGRLDRADLAGWLVD</sequence>
<keyword evidence="1" id="KW-0732">Signal</keyword>
<dbReference type="RefSeq" id="WP_394164614.1">
    <property type="nucleotide sequence ID" value="NZ_JBHGCJ010000019.1"/>
</dbReference>